<name>A0A0C5WI91_9FLAO</name>
<dbReference type="Proteomes" id="UP000032229">
    <property type="component" value="Chromosome"/>
</dbReference>
<organism evidence="1 2">
    <name type="scientific">Siansivirga zeaxanthinifaciens CC-SAMT-1</name>
    <dbReference type="NCBI Taxonomy" id="1454006"/>
    <lineage>
        <taxon>Bacteria</taxon>
        <taxon>Pseudomonadati</taxon>
        <taxon>Bacteroidota</taxon>
        <taxon>Flavobacteriia</taxon>
        <taxon>Flavobacteriales</taxon>
        <taxon>Flavobacteriaceae</taxon>
        <taxon>Siansivirga</taxon>
    </lineage>
</organism>
<protein>
    <submittedName>
        <fullName evidence="1">Uncharacterized protein</fullName>
    </submittedName>
</protein>
<dbReference type="PATRIC" id="fig|1454006.5.peg.1593"/>
<evidence type="ECO:0000313" key="2">
    <source>
        <dbReference type="Proteomes" id="UP000032229"/>
    </source>
</evidence>
<accession>A0A0C5WI91</accession>
<dbReference type="OrthoDB" id="1149028at2"/>
<dbReference type="InterPro" id="IPR049886">
    <property type="entry name" value="CFI_box_CTERM_dom"/>
</dbReference>
<dbReference type="HOGENOM" id="CLU_027855_0_0_10"/>
<dbReference type="AlphaFoldDB" id="A0A0C5WI91"/>
<dbReference type="RefSeq" id="WP_052647455.1">
    <property type="nucleotide sequence ID" value="NZ_CP007202.1"/>
</dbReference>
<dbReference type="STRING" id="1454006.AW14_08090"/>
<proteinExistence type="predicted"/>
<gene>
    <name evidence="1" type="ORF">AW14_08090</name>
</gene>
<evidence type="ECO:0000313" key="1">
    <source>
        <dbReference type="EMBL" id="AJR04884.1"/>
    </source>
</evidence>
<reference evidence="1 2" key="1">
    <citation type="submission" date="2014-02" db="EMBL/GenBank/DDBJ databases">
        <authorList>
            <person name="Young C.-C."/>
            <person name="Hameed A."/>
            <person name="Huang H.-C."/>
            <person name="Shahina M."/>
        </authorList>
    </citation>
    <scope>NUCLEOTIDE SEQUENCE [LARGE SCALE GENOMIC DNA]</scope>
    <source>
        <strain evidence="1 2">CC-SAMT-1</strain>
    </source>
</reference>
<sequence length="566" mass="64029">MKLIHENPYRIAGILSNATERELQRQQSKIKKFAKIGREADSELDFNFLNPVSRSEENVNKAFSNIEQNGDKVSNSLFWFIKSNPFDETALNYLINGDKEKALEIWEKVTNGKEITAKNFSCFNNIGTLKLLGSNQSEIADGISLKFKLLDSDSFADFVHSVADQTYSIDNKKQAEKLVDTLLSQLNGKYTLASTAKLFSGCNSETKKYISKKFTEKPIHNLEARIESAKSRRKQDKFKAYDFGLKLFVDSKEDLASIKSMLGASDLKFKMIADNLAKEIMQCGIDYFQAWKDSKDPSNEGLKLLKYADSIAIGSQTKDRIRENIEGMEEWAQSAPIKEDLEYITNKLSNFQNQSDTISNAKSLVSGCKYKLQSIRGVLGSDDELYLGISSAVVGNALGMLIEVVNEAQSGLEYNRSKLLLLPGVVSDAVEVINMLDALDMNYETRRRFNDNKSTIKGMNTQLETVRRQMRSASSSSYSSSSSSSSSSGGCYIATMAYGDYDHPQVLELRKFRDEFLDKFYLGKQFIKFYYKYSPKLVEKLENKQSINNAIRRSLDQFVKLIKKKK</sequence>
<dbReference type="EMBL" id="CP007202">
    <property type="protein sequence ID" value="AJR04884.1"/>
    <property type="molecule type" value="Genomic_DNA"/>
</dbReference>
<keyword evidence="2" id="KW-1185">Reference proteome</keyword>
<dbReference type="KEGG" id="sze:AW14_08090"/>
<dbReference type="NCBIfam" id="NF041770">
    <property type="entry name" value="CFI_box_CTERM"/>
    <property type="match status" value="1"/>
</dbReference>